<dbReference type="RefSeq" id="WP_091065720.1">
    <property type="nucleotide sequence ID" value="NZ_FMDM01000009.1"/>
</dbReference>
<feature type="transmembrane region" description="Helical" evidence="1">
    <location>
        <begin position="24"/>
        <end position="48"/>
    </location>
</feature>
<organism evidence="2 3">
    <name type="scientific">Micromonospora humi</name>
    <dbReference type="NCBI Taxonomy" id="745366"/>
    <lineage>
        <taxon>Bacteria</taxon>
        <taxon>Bacillati</taxon>
        <taxon>Actinomycetota</taxon>
        <taxon>Actinomycetes</taxon>
        <taxon>Micromonosporales</taxon>
        <taxon>Micromonosporaceae</taxon>
        <taxon>Micromonospora</taxon>
    </lineage>
</organism>
<evidence type="ECO:0000313" key="3">
    <source>
        <dbReference type="Proteomes" id="UP000199360"/>
    </source>
</evidence>
<protein>
    <submittedName>
        <fullName evidence="2">Uncharacterized protein</fullName>
    </submittedName>
</protein>
<feature type="transmembrane region" description="Helical" evidence="1">
    <location>
        <begin position="54"/>
        <end position="76"/>
    </location>
</feature>
<name>A0A1C5J7B0_9ACTN</name>
<keyword evidence="3" id="KW-1185">Reference proteome</keyword>
<sequence length="85" mass="8819">MSVSGRRSVNRFNTYLEASAGQRLTAIVLALVAGPLAGLLCVWLATSFLGGAHWLAQTLVFAVIGLLVGAGLLVLLSKVGSRAPR</sequence>
<evidence type="ECO:0000313" key="2">
    <source>
        <dbReference type="EMBL" id="SCG66484.1"/>
    </source>
</evidence>
<dbReference type="EMBL" id="FMDM01000009">
    <property type="protein sequence ID" value="SCG66484.1"/>
    <property type="molecule type" value="Genomic_DNA"/>
</dbReference>
<proteinExistence type="predicted"/>
<keyword evidence="1" id="KW-1133">Transmembrane helix</keyword>
<keyword evidence="1" id="KW-0472">Membrane</keyword>
<gene>
    <name evidence="2" type="ORF">GA0070213_109137</name>
</gene>
<evidence type="ECO:0000256" key="1">
    <source>
        <dbReference type="SAM" id="Phobius"/>
    </source>
</evidence>
<dbReference type="AlphaFoldDB" id="A0A1C5J7B0"/>
<dbReference type="Proteomes" id="UP000199360">
    <property type="component" value="Unassembled WGS sequence"/>
</dbReference>
<accession>A0A1C5J7B0</accession>
<keyword evidence="1" id="KW-0812">Transmembrane</keyword>
<reference evidence="3" key="1">
    <citation type="submission" date="2016-06" db="EMBL/GenBank/DDBJ databases">
        <authorList>
            <person name="Varghese N."/>
            <person name="Submissions Spin"/>
        </authorList>
    </citation>
    <scope>NUCLEOTIDE SEQUENCE [LARGE SCALE GENOMIC DNA]</scope>
    <source>
        <strain evidence="3">DSM 45647</strain>
    </source>
</reference>